<dbReference type="InterPro" id="IPR023096">
    <property type="entry name" value="G6P_Isomerase_C"/>
</dbReference>
<comment type="similarity">
    <text evidence="2 8 9">Belongs to the GPI family.</text>
</comment>
<dbReference type="Gene3D" id="1.10.1390.10">
    <property type="match status" value="1"/>
</dbReference>
<feature type="active site" evidence="8">
    <location>
        <position position="388"/>
    </location>
</feature>
<dbReference type="PROSITE" id="PS00174">
    <property type="entry name" value="P_GLUCOSE_ISOMERASE_2"/>
    <property type="match status" value="1"/>
</dbReference>
<dbReference type="Pfam" id="PF00342">
    <property type="entry name" value="PGI"/>
    <property type="match status" value="1"/>
</dbReference>
<dbReference type="PROSITE" id="PS51463">
    <property type="entry name" value="P_GLUCOSE_ISOMERASE_3"/>
    <property type="match status" value="1"/>
</dbReference>
<feature type="active site" evidence="8">
    <location>
        <position position="514"/>
    </location>
</feature>
<dbReference type="Gene3D" id="3.40.50.10490">
    <property type="entry name" value="Glucose-6-phosphate isomerase like protein, domain 1"/>
    <property type="match status" value="2"/>
</dbReference>
<dbReference type="Proteomes" id="UP000295611">
    <property type="component" value="Unassembled WGS sequence"/>
</dbReference>
<comment type="caution">
    <text evidence="10">The sequence shown here is derived from an EMBL/GenBank/DDBJ whole genome shotgun (WGS) entry which is preliminary data.</text>
</comment>
<evidence type="ECO:0000256" key="1">
    <source>
        <dbReference type="ARBA" id="ARBA00004926"/>
    </source>
</evidence>
<dbReference type="GO" id="GO:0048029">
    <property type="term" value="F:monosaccharide binding"/>
    <property type="evidence" value="ECO:0007669"/>
    <property type="project" value="TreeGrafter"/>
</dbReference>
<dbReference type="CDD" id="cd05016">
    <property type="entry name" value="SIS_PGI_2"/>
    <property type="match status" value="1"/>
</dbReference>
<dbReference type="InterPro" id="IPR046348">
    <property type="entry name" value="SIS_dom_sf"/>
</dbReference>
<dbReference type="InterPro" id="IPR001672">
    <property type="entry name" value="G6P_Isomerase"/>
</dbReference>
<comment type="pathway">
    <text evidence="1 8 9">Carbohydrate degradation; glycolysis; D-glyceraldehyde 3-phosphate and glycerone phosphate from D-glucose: step 2/4.</text>
</comment>
<dbReference type="GO" id="GO:0051156">
    <property type="term" value="P:glucose 6-phosphate metabolic process"/>
    <property type="evidence" value="ECO:0007669"/>
    <property type="project" value="TreeGrafter"/>
</dbReference>
<dbReference type="EMBL" id="SNZP01000015">
    <property type="protein sequence ID" value="TDR72999.1"/>
    <property type="molecule type" value="Genomic_DNA"/>
</dbReference>
<evidence type="ECO:0000313" key="10">
    <source>
        <dbReference type="EMBL" id="TDR72999.1"/>
    </source>
</evidence>
<dbReference type="PANTHER" id="PTHR11469">
    <property type="entry name" value="GLUCOSE-6-PHOSPHATE ISOMERASE"/>
    <property type="match status" value="1"/>
</dbReference>
<comment type="function">
    <text evidence="8">Catalyzes the reversible isomerization of glucose-6-phosphate to fructose-6-phosphate.</text>
</comment>
<dbReference type="UniPathway" id="UPA00109">
    <property type="reaction ID" value="UER00181"/>
</dbReference>
<organism evidence="10 11">
    <name type="scientific">Paludibacterium purpuratum</name>
    <dbReference type="NCBI Taxonomy" id="1144873"/>
    <lineage>
        <taxon>Bacteria</taxon>
        <taxon>Pseudomonadati</taxon>
        <taxon>Pseudomonadota</taxon>
        <taxon>Betaproteobacteria</taxon>
        <taxon>Neisseriales</taxon>
        <taxon>Chromobacteriaceae</taxon>
        <taxon>Paludibacterium</taxon>
    </lineage>
</organism>
<dbReference type="RefSeq" id="WP_133683221.1">
    <property type="nucleotide sequence ID" value="NZ_SNZP01000015.1"/>
</dbReference>
<dbReference type="PANTHER" id="PTHR11469:SF1">
    <property type="entry name" value="GLUCOSE-6-PHOSPHATE ISOMERASE"/>
    <property type="match status" value="1"/>
</dbReference>
<keyword evidence="5 8" id="KW-0324">Glycolysis</keyword>
<dbReference type="OrthoDB" id="140919at2"/>
<dbReference type="PRINTS" id="PR00662">
    <property type="entry name" value="G6PISOMERASE"/>
</dbReference>
<dbReference type="PROSITE" id="PS00765">
    <property type="entry name" value="P_GLUCOSE_ISOMERASE_1"/>
    <property type="match status" value="1"/>
</dbReference>
<sequence>MPVIRTNDINASSAWARLHQHQRATRHMHMRQLFEADPHRFERFTIELDGLLLDYSKNRITERTLELLSDLTEAADLAGWMTRMKQGEHINVSEDRAVLHSALRLPADASLPLDGRDVVPEVHAVLARMRRFSDAVRAGAWLGATGQTITDVVNLGIGGSDLGPLVVAEALAPYACAHLNVHFVSNVDGQHIAQTLQKLDARRTLFIVASKSFTTPETLLNAQAARRWLTGQLGEAAVARHFVAVSTNGDAVTAFGIDPANMFEFWDWVGGRFSVWSAIGLPVMLSVGFEHFSAFLAGGHAMDRHFFEAPFERNIPVVLALLGVWYNTFYRAHTHAIMPYDHGLRRLPAHIQQLDMESNGKRVGRYGERLDFDTGPVIWGEEGVNSQHAFFQLLHQGTRLVPCDFIVPMNSHYDCGDQHQVLVANCLAQTQALMHGKTEGEVLSEIGDLPGDVVDMLLPQKLFPGNQPSNTIALNKVTPYTLGMLMAMYEHKVFVQGVIWGINSFDQWGVEYGKQLARRILPQLSPQGAAADHDCSTNGLIAHFRSRHDRY</sequence>
<proteinExistence type="inferred from homology"/>
<reference evidence="10 11" key="1">
    <citation type="submission" date="2019-03" db="EMBL/GenBank/DDBJ databases">
        <title>Genomic Encyclopedia of Type Strains, Phase III (KMG-III): the genomes of soil and plant-associated and newly described type strains.</title>
        <authorList>
            <person name="Whitman W."/>
        </authorList>
    </citation>
    <scope>NUCLEOTIDE SEQUENCE [LARGE SCALE GENOMIC DNA]</scope>
    <source>
        <strain evidence="10 11">CECT 8976</strain>
    </source>
</reference>
<keyword evidence="3 8" id="KW-0312">Gluconeogenesis</keyword>
<dbReference type="GO" id="GO:0006094">
    <property type="term" value="P:gluconeogenesis"/>
    <property type="evidence" value="ECO:0007669"/>
    <property type="project" value="UniProtKB-UniRule"/>
</dbReference>
<dbReference type="FunFam" id="1.10.1390.10:FF:000001">
    <property type="entry name" value="Glucose-6-phosphate isomerase"/>
    <property type="match status" value="1"/>
</dbReference>
<dbReference type="GO" id="GO:0004347">
    <property type="term" value="F:glucose-6-phosphate isomerase activity"/>
    <property type="evidence" value="ECO:0007669"/>
    <property type="project" value="UniProtKB-UniRule"/>
</dbReference>
<comment type="pathway">
    <text evidence="8">Carbohydrate biosynthesis; gluconeogenesis.</text>
</comment>
<feature type="active site" description="Proton donor" evidence="8">
    <location>
        <position position="357"/>
    </location>
</feature>
<dbReference type="InterPro" id="IPR035482">
    <property type="entry name" value="SIS_PGI_2"/>
</dbReference>
<dbReference type="EC" id="5.3.1.9" evidence="8"/>
<evidence type="ECO:0000256" key="4">
    <source>
        <dbReference type="ARBA" id="ARBA00022490"/>
    </source>
</evidence>
<evidence type="ECO:0000256" key="5">
    <source>
        <dbReference type="ARBA" id="ARBA00023152"/>
    </source>
</evidence>
<evidence type="ECO:0000256" key="7">
    <source>
        <dbReference type="ARBA" id="ARBA00029321"/>
    </source>
</evidence>
<evidence type="ECO:0000256" key="8">
    <source>
        <dbReference type="HAMAP-Rule" id="MF_00473"/>
    </source>
</evidence>
<dbReference type="InterPro" id="IPR035476">
    <property type="entry name" value="SIS_PGI_1"/>
</dbReference>
<dbReference type="InterPro" id="IPR018189">
    <property type="entry name" value="Phosphoglucose_isomerase_CS"/>
</dbReference>
<protein>
    <recommendedName>
        <fullName evidence="8">Glucose-6-phosphate isomerase</fullName>
        <shortName evidence="8">GPI</shortName>
        <ecNumber evidence="8">5.3.1.9</ecNumber>
    </recommendedName>
    <alternativeName>
        <fullName evidence="8">Phosphoglucose isomerase</fullName>
        <shortName evidence="8">PGI</shortName>
    </alternativeName>
    <alternativeName>
        <fullName evidence="8">Phosphohexose isomerase</fullName>
        <shortName evidence="8">PHI</shortName>
    </alternativeName>
</protein>
<evidence type="ECO:0000256" key="3">
    <source>
        <dbReference type="ARBA" id="ARBA00022432"/>
    </source>
</evidence>
<dbReference type="FunFam" id="3.40.50.10490:FF:000018">
    <property type="entry name" value="Glucose-6-phosphate isomerase"/>
    <property type="match status" value="1"/>
</dbReference>
<name>A0A4R7AYJ5_9NEIS</name>
<dbReference type="GO" id="GO:0006096">
    <property type="term" value="P:glycolytic process"/>
    <property type="evidence" value="ECO:0007669"/>
    <property type="project" value="UniProtKB-UniRule"/>
</dbReference>
<comment type="subcellular location">
    <subcellularLocation>
        <location evidence="8">Cytoplasm</location>
    </subcellularLocation>
</comment>
<comment type="catalytic activity">
    <reaction evidence="7 8 9">
        <text>alpha-D-glucose 6-phosphate = beta-D-fructose 6-phosphate</text>
        <dbReference type="Rhea" id="RHEA:11816"/>
        <dbReference type="ChEBI" id="CHEBI:57634"/>
        <dbReference type="ChEBI" id="CHEBI:58225"/>
        <dbReference type="EC" id="5.3.1.9"/>
    </reaction>
</comment>
<accession>A0A4R7AYJ5</accession>
<dbReference type="AlphaFoldDB" id="A0A4R7AYJ5"/>
<dbReference type="NCBIfam" id="NF001211">
    <property type="entry name" value="PRK00179.1"/>
    <property type="match status" value="1"/>
</dbReference>
<keyword evidence="4 8" id="KW-0963">Cytoplasm</keyword>
<keyword evidence="6 8" id="KW-0413">Isomerase</keyword>
<evidence type="ECO:0000256" key="2">
    <source>
        <dbReference type="ARBA" id="ARBA00006604"/>
    </source>
</evidence>
<dbReference type="CDD" id="cd05015">
    <property type="entry name" value="SIS_PGI_1"/>
    <property type="match status" value="1"/>
</dbReference>
<evidence type="ECO:0000256" key="9">
    <source>
        <dbReference type="RuleBase" id="RU000612"/>
    </source>
</evidence>
<gene>
    <name evidence="8" type="primary">pgi</name>
    <name evidence="10" type="ORF">DFP86_11530</name>
</gene>
<evidence type="ECO:0000256" key="6">
    <source>
        <dbReference type="ARBA" id="ARBA00023235"/>
    </source>
</evidence>
<dbReference type="GO" id="GO:0097367">
    <property type="term" value="F:carbohydrate derivative binding"/>
    <property type="evidence" value="ECO:0007669"/>
    <property type="project" value="InterPro"/>
</dbReference>
<dbReference type="UniPathway" id="UPA00138"/>
<dbReference type="GO" id="GO:0005829">
    <property type="term" value="C:cytosol"/>
    <property type="evidence" value="ECO:0007669"/>
    <property type="project" value="TreeGrafter"/>
</dbReference>
<evidence type="ECO:0000313" key="11">
    <source>
        <dbReference type="Proteomes" id="UP000295611"/>
    </source>
</evidence>
<keyword evidence="11" id="KW-1185">Reference proteome</keyword>
<dbReference type="SUPFAM" id="SSF53697">
    <property type="entry name" value="SIS domain"/>
    <property type="match status" value="1"/>
</dbReference>
<dbReference type="HAMAP" id="MF_00473">
    <property type="entry name" value="G6P_isomerase"/>
    <property type="match status" value="1"/>
</dbReference>